<sequence>MNFSIPSLDRLVAGADPKNPDRTCCGKNALQALLGTVTRVVRAANGIPSGEEYSIRTSSSETATQLTHQAAAEALEVLGVAARLAVPDTPFSDAARRNLSAHRSLSGVCTLDAASGPDGRRQDTVQNLFPAFQDFLDDLLDDVDRALAFHERSPNAPLPLLTESKKSLTASTAGLSGEDARKKATRKDALFPEGHITALSLAVSSSASGGSARQASSSWAALRNPQLVRELAAAVRNRPQRQWLHLIDNFSPRFVPRLPAKPHALAPLHPAICRAQRLRSKRLRRLRRLIDGEEGESDEEPDRELETAATVCGAAADSFGAGAEDEGDVQSSKNTQDDRAAASKQAAEACRAAPPPSQPSGVSTPVALPPAISLHLHGRGAFPLSGSGDAGACDSTGLSPSARMSNGGEETEPLPHVYEAELLALTWTGPNGEAVDGVYGGPDLFTVSKPRRWKPLKDTPLVRIAEKEELQELVDELSSGAHSLVAIDLEHHSFHSYRGFTCLLQLSTREKDYIIDPFALFDHLHRDFSVYVVNMFDTCVAARALAVPGGASLANLLQTYCHVEANKQYQLADWRRRPLTPEMETYARSDTHYLPFIFDVMKNQLLSKPELGAALSPSAVTDFDGTLEVTEAGKQIMMFTMERSRDVCLKLHVEAPFDAPAEAEALLKRTRAGLSPLSYVVFVCFKRECFSPSAKIASVKRTTEARMYVLMNKEYTETCSS</sequence>
<dbReference type="GO" id="GO:0071035">
    <property type="term" value="P:nuclear polyadenylation-dependent rRNA catabolic process"/>
    <property type="evidence" value="ECO:0007669"/>
    <property type="project" value="TreeGrafter"/>
</dbReference>
<dbReference type="Gene3D" id="3.30.420.10">
    <property type="entry name" value="Ribonuclease H-like superfamily/Ribonuclease H"/>
    <property type="match status" value="2"/>
</dbReference>
<dbReference type="GO" id="GO:0071037">
    <property type="term" value="P:nuclear polyadenylation-dependent snRNA catabolic process"/>
    <property type="evidence" value="ECO:0007669"/>
    <property type="project" value="TreeGrafter"/>
</dbReference>
<dbReference type="GO" id="GO:0071038">
    <property type="term" value="P:TRAMP-dependent tRNA surveillance pathway"/>
    <property type="evidence" value="ECO:0007669"/>
    <property type="project" value="TreeGrafter"/>
</dbReference>
<keyword evidence="3" id="KW-0378">Hydrolase</keyword>
<dbReference type="GO" id="GO:0071051">
    <property type="term" value="P:poly(A)-dependent snoRNA 3'-end processing"/>
    <property type="evidence" value="ECO:0007669"/>
    <property type="project" value="TreeGrafter"/>
</dbReference>
<proteinExistence type="predicted"/>
<dbReference type="VEuPathDB" id="ToxoDB:TGFOU_246970"/>
<dbReference type="GO" id="GO:0071040">
    <property type="term" value="P:nuclear polyadenylation-dependent antisense transcript catabolic process"/>
    <property type="evidence" value="ECO:0007669"/>
    <property type="project" value="TreeGrafter"/>
</dbReference>
<feature type="region of interest" description="Disordered" evidence="1">
    <location>
        <begin position="392"/>
        <end position="412"/>
    </location>
</feature>
<dbReference type="GO" id="GO:0000176">
    <property type="term" value="C:nuclear exosome (RNase complex)"/>
    <property type="evidence" value="ECO:0007669"/>
    <property type="project" value="TreeGrafter"/>
</dbReference>
<protein>
    <submittedName>
        <fullName evidence="3">3'-5' exonuclease domain-containing protein</fullName>
        <ecNumber evidence="3">3.1.13.5</ecNumber>
    </submittedName>
</protein>
<keyword evidence="3" id="KW-0269">Exonuclease</keyword>
<name>A0A086LBG1_TOXGO</name>
<dbReference type="GO" id="GO:0033890">
    <property type="term" value="F:ribonuclease D activity"/>
    <property type="evidence" value="ECO:0007669"/>
    <property type="project" value="UniProtKB-EC"/>
</dbReference>
<evidence type="ECO:0000259" key="2">
    <source>
        <dbReference type="SMART" id="SM00474"/>
    </source>
</evidence>
<dbReference type="EC" id="3.1.13.5" evidence="3"/>
<dbReference type="PANTHER" id="PTHR12124:SF47">
    <property type="entry name" value="EXOSOME COMPONENT 10"/>
    <property type="match status" value="1"/>
</dbReference>
<feature type="region of interest" description="Disordered" evidence="1">
    <location>
        <begin position="319"/>
        <end position="366"/>
    </location>
</feature>
<dbReference type="GO" id="GO:0071044">
    <property type="term" value="P:histone mRNA catabolic process"/>
    <property type="evidence" value="ECO:0007669"/>
    <property type="project" value="TreeGrafter"/>
</dbReference>
<dbReference type="GO" id="GO:0000467">
    <property type="term" value="P:exonucleolytic trimming to generate mature 3'-end of 5.8S rRNA from tricistronic rRNA transcript (SSU-rRNA, 5.8S rRNA, LSU-rRNA)"/>
    <property type="evidence" value="ECO:0007669"/>
    <property type="project" value="InterPro"/>
</dbReference>
<dbReference type="InterPro" id="IPR002562">
    <property type="entry name" value="3'-5'_exonuclease_dom"/>
</dbReference>
<dbReference type="InterPro" id="IPR045092">
    <property type="entry name" value="Rrp6-like"/>
</dbReference>
<dbReference type="GO" id="GO:0071036">
    <property type="term" value="P:nuclear polyadenylation-dependent snoRNA catabolic process"/>
    <property type="evidence" value="ECO:0007669"/>
    <property type="project" value="TreeGrafter"/>
</dbReference>
<dbReference type="OrthoDB" id="2250022at2759"/>
<gene>
    <name evidence="3" type="ORF">TGFOU_246970</name>
</gene>
<feature type="domain" description="3'-5' exonuclease" evidence="2">
    <location>
        <begin position="461"/>
        <end position="606"/>
    </location>
</feature>
<dbReference type="SMART" id="SM00474">
    <property type="entry name" value="35EXOc"/>
    <property type="match status" value="1"/>
</dbReference>
<dbReference type="GO" id="GO:0071039">
    <property type="term" value="P:nuclear polyadenylation-dependent CUT catabolic process"/>
    <property type="evidence" value="ECO:0007669"/>
    <property type="project" value="TreeGrafter"/>
</dbReference>
<dbReference type="InterPro" id="IPR012337">
    <property type="entry name" value="RNaseH-like_sf"/>
</dbReference>
<dbReference type="PANTHER" id="PTHR12124">
    <property type="entry name" value="POLYMYOSITIS/SCLERODERMA AUTOANTIGEN-RELATED"/>
    <property type="match status" value="1"/>
</dbReference>
<evidence type="ECO:0000313" key="4">
    <source>
        <dbReference type="Proteomes" id="UP000028838"/>
    </source>
</evidence>
<reference evidence="3 4" key="1">
    <citation type="submission" date="2014-07" db="EMBL/GenBank/DDBJ databases">
        <authorList>
            <person name="Sibley D."/>
            <person name="Venepally P."/>
            <person name="Karamycheva S."/>
            <person name="Hadjithomas M."/>
            <person name="Khan A."/>
            <person name="Brunk B."/>
            <person name="Roos D."/>
            <person name="Caler E."/>
            <person name="Lorenzi H."/>
        </authorList>
    </citation>
    <scope>NUCLEOTIDE SEQUENCE [LARGE SCALE GENOMIC DNA]</scope>
    <source>
        <strain evidence="3 4">FOU</strain>
    </source>
</reference>
<comment type="caution">
    <text evidence="3">The sequence shown here is derived from an EMBL/GenBank/DDBJ whole genome shotgun (WGS) entry which is preliminary data.</text>
</comment>
<evidence type="ECO:0000256" key="1">
    <source>
        <dbReference type="SAM" id="MobiDB-lite"/>
    </source>
</evidence>
<dbReference type="SUPFAM" id="SSF53098">
    <property type="entry name" value="Ribonuclease H-like"/>
    <property type="match status" value="1"/>
</dbReference>
<dbReference type="InterPro" id="IPR036397">
    <property type="entry name" value="RNaseH_sf"/>
</dbReference>
<accession>A0A086LBG1</accession>
<keyword evidence="3" id="KW-0540">Nuclease</keyword>
<dbReference type="GO" id="GO:0003727">
    <property type="term" value="F:single-stranded RNA binding"/>
    <property type="evidence" value="ECO:0007669"/>
    <property type="project" value="TreeGrafter"/>
</dbReference>
<dbReference type="Proteomes" id="UP000028838">
    <property type="component" value="Unassembled WGS sequence"/>
</dbReference>
<dbReference type="AlphaFoldDB" id="A0A086LBG1"/>
<dbReference type="GO" id="GO:0000175">
    <property type="term" value="F:3'-5'-RNA exonuclease activity"/>
    <property type="evidence" value="ECO:0007669"/>
    <property type="project" value="InterPro"/>
</dbReference>
<dbReference type="Pfam" id="PF01612">
    <property type="entry name" value="DNA_pol_A_exo1"/>
    <property type="match status" value="2"/>
</dbReference>
<organism evidence="3 4">
    <name type="scientific">Toxoplasma gondii FOU</name>
    <dbReference type="NCBI Taxonomy" id="943167"/>
    <lineage>
        <taxon>Eukaryota</taxon>
        <taxon>Sar</taxon>
        <taxon>Alveolata</taxon>
        <taxon>Apicomplexa</taxon>
        <taxon>Conoidasida</taxon>
        <taxon>Coccidia</taxon>
        <taxon>Eucoccidiorida</taxon>
        <taxon>Eimeriorina</taxon>
        <taxon>Sarcocystidae</taxon>
        <taxon>Toxoplasma</taxon>
    </lineage>
</organism>
<dbReference type="EMBL" id="AEYH02000709">
    <property type="protein sequence ID" value="KFG53979.1"/>
    <property type="molecule type" value="Genomic_DNA"/>
</dbReference>
<evidence type="ECO:0000313" key="3">
    <source>
        <dbReference type="EMBL" id="KFG53979.1"/>
    </source>
</evidence>
<dbReference type="GO" id="GO:0005730">
    <property type="term" value="C:nucleolus"/>
    <property type="evidence" value="ECO:0007669"/>
    <property type="project" value="TreeGrafter"/>
</dbReference>